<dbReference type="Pfam" id="PF07883">
    <property type="entry name" value="Cupin_2"/>
    <property type="match status" value="1"/>
</dbReference>
<dbReference type="STRING" id="5601.A0A0D2FD43"/>
<proteinExistence type="predicted"/>
<reference evidence="2 3" key="1">
    <citation type="submission" date="2015-01" db="EMBL/GenBank/DDBJ databases">
        <title>The Genome Sequence of Capronia semiimmersa CBS27337.</title>
        <authorList>
            <consortium name="The Broad Institute Genomics Platform"/>
            <person name="Cuomo C."/>
            <person name="de Hoog S."/>
            <person name="Gorbushina A."/>
            <person name="Stielow B."/>
            <person name="Teixiera M."/>
            <person name="Abouelleil A."/>
            <person name="Chapman S.B."/>
            <person name="Priest M."/>
            <person name="Young S.K."/>
            <person name="Wortman J."/>
            <person name="Nusbaum C."/>
            <person name="Birren B."/>
        </authorList>
    </citation>
    <scope>NUCLEOTIDE SEQUENCE [LARGE SCALE GENOMIC DNA]</scope>
    <source>
        <strain evidence="2 3">CBS 27337</strain>
    </source>
</reference>
<organism evidence="2 3">
    <name type="scientific">Phialophora macrospora</name>
    <dbReference type="NCBI Taxonomy" id="1851006"/>
    <lineage>
        <taxon>Eukaryota</taxon>
        <taxon>Fungi</taxon>
        <taxon>Dikarya</taxon>
        <taxon>Ascomycota</taxon>
        <taxon>Pezizomycotina</taxon>
        <taxon>Eurotiomycetes</taxon>
        <taxon>Chaetothyriomycetidae</taxon>
        <taxon>Chaetothyriales</taxon>
        <taxon>Herpotrichiellaceae</taxon>
        <taxon>Phialophora</taxon>
    </lineage>
</organism>
<evidence type="ECO:0000313" key="3">
    <source>
        <dbReference type="Proteomes" id="UP000054266"/>
    </source>
</evidence>
<protein>
    <recommendedName>
        <fullName evidence="1">Cupin type-2 domain-containing protein</fullName>
    </recommendedName>
</protein>
<feature type="domain" description="Cupin type-2" evidence="1">
    <location>
        <begin position="90"/>
        <end position="161"/>
    </location>
</feature>
<dbReference type="PANTHER" id="PTHR38599">
    <property type="entry name" value="CUPIN DOMAIN PROTEIN (AFU_ORTHOLOGUE AFUA_3G13620)"/>
    <property type="match status" value="1"/>
</dbReference>
<evidence type="ECO:0000313" key="2">
    <source>
        <dbReference type="EMBL" id="KIW64815.1"/>
    </source>
</evidence>
<dbReference type="Proteomes" id="UP000054266">
    <property type="component" value="Unassembled WGS sequence"/>
</dbReference>
<sequence length="196" mass="21691">MGNASSQAKAHQYKYRRGCQRFFTISKAVQTVSSYNMASSLDLNLRWQDQNVVKVDGQWTVDGRPVVTIEPVYQRQPSNIPGMTYVGLKVTAPVGAATPPHRHGGAAVVANMVKGRMLNQMVCDGQNHGPKIYSEGESWYEPPGCHHVRSENAGDEEAVFIANLIIETKKIEELGILHALVQIDAEEEEKKSKESL</sequence>
<dbReference type="HOGENOM" id="CLU_120069_0_0_1"/>
<dbReference type="PANTHER" id="PTHR38599:SF1">
    <property type="entry name" value="CUPIN DOMAIN PROTEIN (AFU_ORTHOLOGUE AFUA_3G13620)"/>
    <property type="match status" value="1"/>
</dbReference>
<keyword evidence="3" id="KW-1185">Reference proteome</keyword>
<evidence type="ECO:0000259" key="1">
    <source>
        <dbReference type="Pfam" id="PF07883"/>
    </source>
</evidence>
<name>A0A0D2FD43_9EURO</name>
<dbReference type="InterPro" id="IPR014710">
    <property type="entry name" value="RmlC-like_jellyroll"/>
</dbReference>
<dbReference type="EMBL" id="KN846961">
    <property type="protein sequence ID" value="KIW64815.1"/>
    <property type="molecule type" value="Genomic_DNA"/>
</dbReference>
<dbReference type="Gene3D" id="2.60.120.10">
    <property type="entry name" value="Jelly Rolls"/>
    <property type="match status" value="1"/>
</dbReference>
<dbReference type="SUPFAM" id="SSF51182">
    <property type="entry name" value="RmlC-like cupins"/>
    <property type="match status" value="1"/>
</dbReference>
<gene>
    <name evidence="2" type="ORF">PV04_09723</name>
</gene>
<dbReference type="InterPro" id="IPR013096">
    <property type="entry name" value="Cupin_2"/>
</dbReference>
<dbReference type="CDD" id="cd02234">
    <property type="entry name" value="cupin_BLR7677-like"/>
    <property type="match status" value="1"/>
</dbReference>
<dbReference type="AlphaFoldDB" id="A0A0D2FD43"/>
<accession>A0A0D2FD43</accession>
<dbReference type="InterPro" id="IPR011051">
    <property type="entry name" value="RmlC_Cupin_sf"/>
</dbReference>